<dbReference type="Pfam" id="PF00892">
    <property type="entry name" value="EamA"/>
    <property type="match status" value="2"/>
</dbReference>
<organism evidence="4 5">
    <name type="scientific">[Phormidium ambiguum] IAM M-71</name>
    <dbReference type="NCBI Taxonomy" id="454136"/>
    <lineage>
        <taxon>Bacteria</taxon>
        <taxon>Bacillati</taxon>
        <taxon>Cyanobacteriota</taxon>
        <taxon>Cyanophyceae</taxon>
        <taxon>Oscillatoriophycideae</taxon>
        <taxon>Aerosakkonematales</taxon>
        <taxon>Aerosakkonemataceae</taxon>
        <taxon>Floridanema</taxon>
    </lineage>
</organism>
<feature type="transmembrane region" description="Helical" evidence="2">
    <location>
        <begin position="163"/>
        <end position="185"/>
    </location>
</feature>
<feature type="transmembrane region" description="Helical" evidence="2">
    <location>
        <begin position="238"/>
        <end position="257"/>
    </location>
</feature>
<sequence length="312" mass="34035">MIYIANFFNFWVTNYKGELAALSAAFLWAIGSVVWSNLGQRIPPLELNFLKGAIAIGFLGITIFLSGESLPAIDPLAFWLLFLSGAIGIAIADTALFAALNYIGARRTLLLKILTSPLVALIALVFLQETLSVAAWCGILLTLIGVAWVVSERVPGTNGKEEFFWSGILWAMVSTFGDAIAAILSRVALTQTTINPLWSTLIRLSTGSLLLVIWIVIKNYKIKENPIQRYKSVISIQLWLTIILTAFAGTYLGIWLQQISLKFAPAGIAQALTATSPLFVLPIAVWLGEKVTFRAVAGVLLALFGITLLFRF</sequence>
<feature type="transmembrane region" description="Helical" evidence="2">
    <location>
        <begin position="197"/>
        <end position="217"/>
    </location>
</feature>
<dbReference type="OrthoDB" id="6235706at2"/>
<accession>A0A1U7IJN8</accession>
<dbReference type="STRING" id="454136.NIES2119_14280"/>
<keyword evidence="2" id="KW-0812">Transmembrane</keyword>
<dbReference type="Proteomes" id="UP000185860">
    <property type="component" value="Unassembled WGS sequence"/>
</dbReference>
<dbReference type="PANTHER" id="PTHR22911">
    <property type="entry name" value="ACYL-MALONYL CONDENSING ENZYME-RELATED"/>
    <property type="match status" value="1"/>
</dbReference>
<dbReference type="EMBL" id="MRCE01000012">
    <property type="protein sequence ID" value="OKH37407.1"/>
    <property type="molecule type" value="Genomic_DNA"/>
</dbReference>
<comment type="similarity">
    <text evidence="1">Belongs to the EamA transporter family.</text>
</comment>
<evidence type="ECO:0000313" key="5">
    <source>
        <dbReference type="Proteomes" id="UP000185860"/>
    </source>
</evidence>
<keyword evidence="2" id="KW-0472">Membrane</keyword>
<keyword evidence="2" id="KW-1133">Transmembrane helix</keyword>
<dbReference type="InterPro" id="IPR037185">
    <property type="entry name" value="EmrE-like"/>
</dbReference>
<dbReference type="InterPro" id="IPR000620">
    <property type="entry name" value="EamA_dom"/>
</dbReference>
<gene>
    <name evidence="4" type="ORF">NIES2119_14280</name>
</gene>
<evidence type="ECO:0000256" key="1">
    <source>
        <dbReference type="ARBA" id="ARBA00007362"/>
    </source>
</evidence>
<feature type="transmembrane region" description="Helical" evidence="2">
    <location>
        <begin position="77"/>
        <end position="102"/>
    </location>
</feature>
<feature type="transmembrane region" description="Helical" evidence="2">
    <location>
        <begin position="109"/>
        <end position="127"/>
    </location>
</feature>
<comment type="caution">
    <text evidence="4">The sequence shown here is derived from an EMBL/GenBank/DDBJ whole genome shotgun (WGS) entry which is preliminary data.</text>
</comment>
<proteinExistence type="inferred from homology"/>
<dbReference type="GO" id="GO:0016020">
    <property type="term" value="C:membrane"/>
    <property type="evidence" value="ECO:0007669"/>
    <property type="project" value="InterPro"/>
</dbReference>
<feature type="transmembrane region" description="Helical" evidence="2">
    <location>
        <begin position="291"/>
        <end position="310"/>
    </location>
</feature>
<feature type="domain" description="EamA" evidence="3">
    <location>
        <begin position="166"/>
        <end position="310"/>
    </location>
</feature>
<feature type="transmembrane region" description="Helical" evidence="2">
    <location>
        <begin position="20"/>
        <end position="38"/>
    </location>
</feature>
<evidence type="ECO:0000256" key="2">
    <source>
        <dbReference type="SAM" id="Phobius"/>
    </source>
</evidence>
<evidence type="ECO:0000313" key="4">
    <source>
        <dbReference type="EMBL" id="OKH37407.1"/>
    </source>
</evidence>
<protein>
    <submittedName>
        <fullName evidence="4">EamA family transporter</fullName>
    </submittedName>
</protein>
<feature type="transmembrane region" description="Helical" evidence="2">
    <location>
        <begin position="133"/>
        <end position="151"/>
    </location>
</feature>
<name>A0A1U7IJN8_9CYAN</name>
<feature type="transmembrane region" description="Helical" evidence="2">
    <location>
        <begin position="263"/>
        <end position="284"/>
    </location>
</feature>
<dbReference type="PANTHER" id="PTHR22911:SF137">
    <property type="entry name" value="SOLUTE CARRIER FAMILY 35 MEMBER G2-RELATED"/>
    <property type="match status" value="1"/>
</dbReference>
<feature type="transmembrane region" description="Helical" evidence="2">
    <location>
        <begin position="45"/>
        <end position="65"/>
    </location>
</feature>
<feature type="domain" description="EamA" evidence="3">
    <location>
        <begin position="16"/>
        <end position="150"/>
    </location>
</feature>
<dbReference type="AlphaFoldDB" id="A0A1U7IJN8"/>
<evidence type="ECO:0000259" key="3">
    <source>
        <dbReference type="Pfam" id="PF00892"/>
    </source>
</evidence>
<dbReference type="SUPFAM" id="SSF103481">
    <property type="entry name" value="Multidrug resistance efflux transporter EmrE"/>
    <property type="match status" value="2"/>
</dbReference>
<reference evidence="4 5" key="1">
    <citation type="submission" date="2016-11" db="EMBL/GenBank/DDBJ databases">
        <title>Draft Genome Sequences of Nine Cyanobacterial Strains from Diverse Habitats.</title>
        <authorList>
            <person name="Zhu T."/>
            <person name="Hou S."/>
            <person name="Lu X."/>
            <person name="Hess W.R."/>
        </authorList>
    </citation>
    <scope>NUCLEOTIDE SEQUENCE [LARGE SCALE GENOMIC DNA]</scope>
    <source>
        <strain evidence="4 5">IAM M-71</strain>
    </source>
</reference>